<dbReference type="AlphaFoldDB" id="A0A074KPW0"/>
<sequence length="65" mass="7524">MLVKDYRSSWHIFLAGEIYAPSERDGRFFLPPAAVRQPPGSFTDSDGFAFYLIQCFTDCQEVHYE</sequence>
<organism evidence="1 2">
    <name type="scientific">Anditalea andensis</name>
    <dbReference type="NCBI Taxonomy" id="1048983"/>
    <lineage>
        <taxon>Bacteria</taxon>
        <taxon>Pseudomonadati</taxon>
        <taxon>Bacteroidota</taxon>
        <taxon>Cytophagia</taxon>
        <taxon>Cytophagales</taxon>
        <taxon>Cytophagaceae</taxon>
        <taxon>Anditalea</taxon>
    </lineage>
</organism>
<name>A0A074KPW0_9BACT</name>
<proteinExistence type="predicted"/>
<evidence type="ECO:0000313" key="2">
    <source>
        <dbReference type="Proteomes" id="UP000027821"/>
    </source>
</evidence>
<evidence type="ECO:0000313" key="1">
    <source>
        <dbReference type="EMBL" id="KEO71991.1"/>
    </source>
</evidence>
<comment type="caution">
    <text evidence="1">The sequence shown here is derived from an EMBL/GenBank/DDBJ whole genome shotgun (WGS) entry which is preliminary data.</text>
</comment>
<accession>A0A074KPW0</accession>
<keyword evidence="2" id="KW-1185">Reference proteome</keyword>
<protein>
    <submittedName>
        <fullName evidence="1">Uncharacterized protein</fullName>
    </submittedName>
</protein>
<dbReference type="Proteomes" id="UP000027821">
    <property type="component" value="Unassembled WGS sequence"/>
</dbReference>
<gene>
    <name evidence="1" type="ORF">EL17_20995</name>
</gene>
<reference evidence="1 2" key="1">
    <citation type="submission" date="2014-04" db="EMBL/GenBank/DDBJ databases">
        <title>Characterization and application of a salt tolerant electro-active bacterium.</title>
        <authorList>
            <person name="Yang L."/>
            <person name="Wei S."/>
            <person name="Tay Q.X.M."/>
        </authorList>
    </citation>
    <scope>NUCLEOTIDE SEQUENCE [LARGE SCALE GENOMIC DNA]</scope>
    <source>
        <strain evidence="1 2">LY1</strain>
    </source>
</reference>
<dbReference type="EMBL" id="JMIH01000034">
    <property type="protein sequence ID" value="KEO71991.1"/>
    <property type="molecule type" value="Genomic_DNA"/>
</dbReference>